<dbReference type="Gene3D" id="2.10.50.10">
    <property type="entry name" value="Tumor Necrosis Factor Receptor, subunit A, domain 2"/>
    <property type="match status" value="3"/>
</dbReference>
<keyword evidence="3" id="KW-0472">Membrane</keyword>
<evidence type="ECO:0000256" key="2">
    <source>
        <dbReference type="PROSITE-ProRule" id="PRU00076"/>
    </source>
</evidence>
<feature type="domain" description="EGF-like" evidence="4">
    <location>
        <begin position="158"/>
        <end position="196"/>
    </location>
</feature>
<feature type="disulfide bond" evidence="2">
    <location>
        <begin position="251"/>
        <end position="260"/>
    </location>
</feature>
<dbReference type="InterPro" id="IPR000742">
    <property type="entry name" value="EGF"/>
</dbReference>
<evidence type="ECO:0000256" key="3">
    <source>
        <dbReference type="SAM" id="Phobius"/>
    </source>
</evidence>
<dbReference type="SUPFAM" id="SSF57184">
    <property type="entry name" value="Growth factor receptor domain"/>
    <property type="match status" value="2"/>
</dbReference>
<dbReference type="PANTHER" id="PTHR46967">
    <property type="entry name" value="INSULIN-LIKE GROWTH FACTOR BINDING PROTEIN,N-TERMINAL"/>
    <property type="match status" value="1"/>
</dbReference>
<evidence type="ECO:0000256" key="1">
    <source>
        <dbReference type="ARBA" id="ARBA00022729"/>
    </source>
</evidence>
<keyword evidence="6" id="KW-1185">Reference proteome</keyword>
<dbReference type="SUPFAM" id="SSF69318">
    <property type="entry name" value="Integrin alpha N-terminal domain"/>
    <property type="match status" value="1"/>
</dbReference>
<keyword evidence="2" id="KW-1015">Disulfide bond</keyword>
<dbReference type="PANTHER" id="PTHR46967:SF1">
    <property type="entry name" value="KERATIN-ASSOCIATED PROTEIN 16-1-LIKE"/>
    <property type="match status" value="1"/>
</dbReference>
<dbReference type="OMA" id="DCCSNYC"/>
<dbReference type="PROSITE" id="PS50026">
    <property type="entry name" value="EGF_3"/>
    <property type="match status" value="2"/>
</dbReference>
<feature type="transmembrane region" description="Helical" evidence="3">
    <location>
        <begin position="655"/>
        <end position="675"/>
    </location>
</feature>
<dbReference type="Pfam" id="PF13517">
    <property type="entry name" value="FG-GAP_3"/>
    <property type="match status" value="1"/>
</dbReference>
<dbReference type="RefSeq" id="XP_009033457.1">
    <property type="nucleotide sequence ID" value="XM_009035209.1"/>
</dbReference>
<feature type="transmembrane region" description="Helical" evidence="3">
    <location>
        <begin position="630"/>
        <end position="648"/>
    </location>
</feature>
<dbReference type="KEGG" id="aaf:AURANDRAFT_61102"/>
<accession>F0XZ22</accession>
<dbReference type="InterPro" id="IPR013517">
    <property type="entry name" value="FG-GAP"/>
</dbReference>
<dbReference type="OrthoDB" id="195103at2759"/>
<evidence type="ECO:0000313" key="6">
    <source>
        <dbReference type="Proteomes" id="UP000002729"/>
    </source>
</evidence>
<dbReference type="InterPro" id="IPR002049">
    <property type="entry name" value="LE_dom"/>
</dbReference>
<dbReference type="AlphaFoldDB" id="F0XZ22"/>
<dbReference type="EMBL" id="GL833121">
    <property type="protein sequence ID" value="EGB12426.1"/>
    <property type="molecule type" value="Genomic_DNA"/>
</dbReference>
<dbReference type="InParanoid" id="F0XZ22"/>
<dbReference type="PROSITE" id="PS01248">
    <property type="entry name" value="EGF_LAM_1"/>
    <property type="match status" value="1"/>
</dbReference>
<feature type="domain" description="EGF-like" evidence="4">
    <location>
        <begin position="223"/>
        <end position="261"/>
    </location>
</feature>
<keyword evidence="2" id="KW-0245">EGF-like domain</keyword>
<reference evidence="5 6" key="1">
    <citation type="journal article" date="2011" name="Proc. Natl. Acad. Sci. U.S.A.">
        <title>Niche of harmful alga Aureococcus anophagefferens revealed through ecogenomics.</title>
        <authorList>
            <person name="Gobler C.J."/>
            <person name="Berry D.L."/>
            <person name="Dyhrman S.T."/>
            <person name="Wilhelm S.W."/>
            <person name="Salamov A."/>
            <person name="Lobanov A.V."/>
            <person name="Zhang Y."/>
            <person name="Collier J.L."/>
            <person name="Wurch L.L."/>
            <person name="Kustka A.B."/>
            <person name="Dill B.D."/>
            <person name="Shah M."/>
            <person name="VerBerkmoes N.C."/>
            <person name="Kuo A."/>
            <person name="Terry A."/>
            <person name="Pangilinan J."/>
            <person name="Lindquist E.A."/>
            <person name="Lucas S."/>
            <person name="Paulsen I.T."/>
            <person name="Hattenrath-Lehmann T.K."/>
            <person name="Talmage S.C."/>
            <person name="Walker E.A."/>
            <person name="Koch F."/>
            <person name="Burson A.M."/>
            <person name="Marcoval M.A."/>
            <person name="Tang Y.Z."/>
            <person name="Lecleir G.R."/>
            <person name="Coyne K.J."/>
            <person name="Berg G.M."/>
            <person name="Bertrand E.M."/>
            <person name="Saito M.A."/>
            <person name="Gladyshev V.N."/>
            <person name="Grigoriev I.V."/>
        </authorList>
    </citation>
    <scope>NUCLEOTIDE SEQUENCE [LARGE SCALE GENOMIC DNA]</scope>
    <source>
        <strain evidence="6">CCMP 1984</strain>
    </source>
</reference>
<dbReference type="GeneID" id="20223318"/>
<feature type="disulfide bond" evidence="2">
    <location>
        <begin position="162"/>
        <end position="172"/>
    </location>
</feature>
<keyword evidence="3" id="KW-0812">Transmembrane</keyword>
<dbReference type="InterPro" id="IPR009030">
    <property type="entry name" value="Growth_fac_rcpt_cys_sf"/>
</dbReference>
<comment type="caution">
    <text evidence="2">Lacks conserved residue(s) required for the propagation of feature annotation.</text>
</comment>
<dbReference type="eggNOG" id="KOG1217">
    <property type="taxonomic scope" value="Eukaryota"/>
</dbReference>
<dbReference type="PROSITE" id="PS00022">
    <property type="entry name" value="EGF_1"/>
    <property type="match status" value="2"/>
</dbReference>
<keyword evidence="1" id="KW-0732">Signal</keyword>
<evidence type="ECO:0000259" key="4">
    <source>
        <dbReference type="PROSITE" id="PS50026"/>
    </source>
</evidence>
<gene>
    <name evidence="5" type="ORF">AURANDRAFT_61102</name>
</gene>
<sequence length="763" mass="78744">MTDSSNPFDGIDVGIYSAPALADLDGDGDLDLVVGSRGGTLSYYENVGSSTSPTYTFIDAASPFDGIDIGNDSAPTFADVDGDGDLDLVVGEEGGVLNYYKNIGSVVSPTYQVMTDSSNPFDGIDIGDRSMPALADLDGDGDLDLVLGQEPGALYLYVNGYCTGLCNLKGLCDPTSTPFFEASCQCLGGYSGDQCGECQTGYFGSTCELCPEGGSEDRDAPRLTDTCGIAGSGRSRGSCDDGVRGDGTCTCYDIFSGSGCTEGTCPAGTIETAAFEGYFNVAECTPCDAGTYSAEGADQCTNCDAGTFSGAGASECESCAPGTYSGSGASECEPCAASTYAPDEGSSSCALAPAGSFVSATGASAATACPAGTYSATASSECTTCEVGTYSDDGSDTCTLCSSGYSSAAEGASECAACPVGKYKGAGAGACVDCDAAKYADEAGSSDCKLAAAGTFISTTGASASTPCPAGTYSATASEECTICGIGSYSAAGSDTCATGCYSCLEDYYFSPFAVDLDDGGSVPCDDSIKLLVSCAHDSTKCFDQCCLSCERGMDCENATSNTLTAVPIEDGWWRASSYSDDVYQCQYSGACKKGECAEGHEGVACRVCKNDYHHDALKNRCVECKGTSLDPLTIASGACLVVLAKSIRTTSFGAFLLLTFVVFPSVSTTVLRFYNCVSYEEGFSDGSTETIKVLEADHDISCTSPSYKGIWSTYALAMLFVYPVGIPLLYWVLLFRYEPRCYQFVVFECIRKLALTGLLIFM</sequence>
<feature type="disulfide bond" evidence="2">
    <location>
        <begin position="186"/>
        <end position="195"/>
    </location>
</feature>
<organism evidence="6">
    <name type="scientific">Aureococcus anophagefferens</name>
    <name type="common">Harmful bloom alga</name>
    <dbReference type="NCBI Taxonomy" id="44056"/>
    <lineage>
        <taxon>Eukaryota</taxon>
        <taxon>Sar</taxon>
        <taxon>Stramenopiles</taxon>
        <taxon>Ochrophyta</taxon>
        <taxon>Pelagophyceae</taxon>
        <taxon>Pelagomonadales</taxon>
        <taxon>Pelagomonadaceae</taxon>
        <taxon>Aureococcus</taxon>
    </lineage>
</organism>
<protein>
    <recommendedName>
        <fullName evidence="4">EGF-like domain-containing protein</fullName>
    </recommendedName>
</protein>
<dbReference type="Pfam" id="PF07699">
    <property type="entry name" value="Ephrin_rec_like"/>
    <property type="match status" value="2"/>
</dbReference>
<dbReference type="SMART" id="SM01411">
    <property type="entry name" value="Ephrin_rec_like"/>
    <property type="match status" value="6"/>
</dbReference>
<name>F0XZ22_AURAN</name>
<feature type="transmembrane region" description="Helical" evidence="3">
    <location>
        <begin position="715"/>
        <end position="735"/>
    </location>
</feature>
<evidence type="ECO:0000313" key="5">
    <source>
        <dbReference type="EMBL" id="EGB12426.1"/>
    </source>
</evidence>
<keyword evidence="3" id="KW-1133">Transmembrane helix</keyword>
<dbReference type="InterPro" id="IPR028994">
    <property type="entry name" value="Integrin_alpha_N"/>
</dbReference>
<dbReference type="Proteomes" id="UP000002729">
    <property type="component" value="Unassembled WGS sequence"/>
</dbReference>
<dbReference type="InterPro" id="IPR011641">
    <property type="entry name" value="Tyr-kin_ephrin_A/B_rcpt-like"/>
</dbReference>
<proteinExistence type="predicted"/>
<dbReference type="Gene3D" id="2.130.10.130">
    <property type="entry name" value="Integrin alpha, N-terminal"/>
    <property type="match status" value="1"/>
</dbReference>